<reference evidence="3 4" key="1">
    <citation type="submission" date="2012-05" db="EMBL/GenBank/DDBJ databases">
        <title>Recombination and specialization in a pathogen metapopulation.</title>
        <authorList>
            <person name="Gardiner A."/>
            <person name="Kemen E."/>
            <person name="Schultz-Larsen T."/>
            <person name="MacLean D."/>
            <person name="Van Oosterhout C."/>
            <person name="Jones J.D.G."/>
        </authorList>
    </citation>
    <scope>NUCLEOTIDE SEQUENCE [LARGE SCALE GENOMIC DNA]</scope>
    <source>
        <strain evidence="3 4">Ac Nc2</strain>
    </source>
</reference>
<proteinExistence type="predicted"/>
<keyword evidence="1" id="KW-0472">Membrane</keyword>
<keyword evidence="4" id="KW-1185">Reference proteome</keyword>
<comment type="caution">
    <text evidence="3">The sequence shown here is derived from an EMBL/GenBank/DDBJ whole genome shotgun (WGS) entry which is preliminary data.</text>
</comment>
<dbReference type="Proteomes" id="UP000053237">
    <property type="component" value="Unassembled WGS sequence"/>
</dbReference>
<dbReference type="Gene3D" id="2.60.120.260">
    <property type="entry name" value="Galactose-binding domain-like"/>
    <property type="match status" value="1"/>
</dbReference>
<name>A0A024GEE4_9STRA</name>
<feature type="signal peptide" evidence="2">
    <location>
        <begin position="1"/>
        <end position="22"/>
    </location>
</feature>
<keyword evidence="1" id="KW-1133">Transmembrane helix</keyword>
<evidence type="ECO:0008006" key="5">
    <source>
        <dbReference type="Google" id="ProtNLM"/>
    </source>
</evidence>
<keyword evidence="2" id="KW-0732">Signal</keyword>
<dbReference type="InterPro" id="IPR008979">
    <property type="entry name" value="Galactose-bd-like_sf"/>
</dbReference>
<feature type="transmembrane region" description="Helical" evidence="1">
    <location>
        <begin position="213"/>
        <end position="231"/>
    </location>
</feature>
<evidence type="ECO:0000313" key="3">
    <source>
        <dbReference type="EMBL" id="CCI45049.1"/>
    </source>
</evidence>
<dbReference type="AlphaFoldDB" id="A0A024GEE4"/>
<dbReference type="EMBL" id="CAIX01000087">
    <property type="protein sequence ID" value="CCI45049.1"/>
    <property type="molecule type" value="Genomic_DNA"/>
</dbReference>
<evidence type="ECO:0000313" key="4">
    <source>
        <dbReference type="Proteomes" id="UP000053237"/>
    </source>
</evidence>
<dbReference type="InParanoid" id="A0A024GEE4"/>
<sequence length="232" mass="26212">MANALIFAVYLIVGPVCVRVAAQNQEYPYNFSGAHATASSYYNFSPNKKLDKQFLPYRAIDGVEKSTSWWSGGGEVSKVYWQSKMTSPPPKLTRMVIRWHGFLTPSNYRIRVSYAGDNFQTIAVVTNKSIEYDRIDALTSEFASIPSSYYYLRIVMDIPNTCMDASTCTGPSILPYKSAMGDRASTERIIYGIREIELWLAHPMTSRARFSRSIPPTELIVLVICILLLVYI</sequence>
<accession>A0A024GEE4</accession>
<protein>
    <recommendedName>
        <fullName evidence="5">F5/8 type C domain-containing protein</fullName>
    </recommendedName>
</protein>
<evidence type="ECO:0000256" key="1">
    <source>
        <dbReference type="SAM" id="Phobius"/>
    </source>
</evidence>
<feature type="chain" id="PRO_5001529614" description="F5/8 type C domain-containing protein" evidence="2">
    <location>
        <begin position="23"/>
        <end position="232"/>
    </location>
</feature>
<dbReference type="OrthoDB" id="63841at2759"/>
<gene>
    <name evidence="3" type="ORF">BN9_058960</name>
</gene>
<dbReference type="SUPFAM" id="SSF49785">
    <property type="entry name" value="Galactose-binding domain-like"/>
    <property type="match status" value="1"/>
</dbReference>
<organism evidence="3 4">
    <name type="scientific">Albugo candida</name>
    <dbReference type="NCBI Taxonomy" id="65357"/>
    <lineage>
        <taxon>Eukaryota</taxon>
        <taxon>Sar</taxon>
        <taxon>Stramenopiles</taxon>
        <taxon>Oomycota</taxon>
        <taxon>Peronosporomycetes</taxon>
        <taxon>Albuginales</taxon>
        <taxon>Albuginaceae</taxon>
        <taxon>Albugo</taxon>
    </lineage>
</organism>
<evidence type="ECO:0000256" key="2">
    <source>
        <dbReference type="SAM" id="SignalP"/>
    </source>
</evidence>
<keyword evidence="1" id="KW-0812">Transmembrane</keyword>